<name>A0A1V5T2Y0_9BACT</name>
<organism evidence="8">
    <name type="scientific">Candidatus Atribacter allofermentans</name>
    <dbReference type="NCBI Taxonomy" id="1852833"/>
    <lineage>
        <taxon>Bacteria</taxon>
        <taxon>Pseudomonadati</taxon>
        <taxon>Atribacterota</taxon>
        <taxon>Atribacteria</taxon>
        <taxon>Atribacterales</taxon>
        <taxon>Atribacteraceae</taxon>
        <taxon>Atribacter</taxon>
    </lineage>
</organism>
<dbReference type="InterPro" id="IPR001911">
    <property type="entry name" value="Ribosomal_bS21"/>
</dbReference>
<dbReference type="HAMAP" id="MF_00358">
    <property type="entry name" value="Ribosomal_bS21"/>
    <property type="match status" value="1"/>
</dbReference>
<reference evidence="8" key="1">
    <citation type="submission" date="2017-02" db="EMBL/GenBank/DDBJ databases">
        <title>Delving into the versatile metabolic prowess of the omnipresent phylum Bacteroidetes.</title>
        <authorList>
            <person name="Nobu M.K."/>
            <person name="Mei R."/>
            <person name="Narihiro T."/>
            <person name="Kuroda K."/>
            <person name="Liu W.-T."/>
        </authorList>
    </citation>
    <scope>NUCLEOTIDE SEQUENCE</scope>
    <source>
        <strain evidence="8">ADurb.Bin276</strain>
    </source>
</reference>
<dbReference type="InterPro" id="IPR018278">
    <property type="entry name" value="Ribosomal_bS21_CS"/>
</dbReference>
<dbReference type="PANTHER" id="PTHR21109:SF0">
    <property type="entry name" value="SMALL RIBOSOMAL SUBUNIT PROTEIN BS21M"/>
    <property type="match status" value="1"/>
</dbReference>
<sequence>MTEIKVSQNESIDEALRRFKRKCQRNGIISEIKKREHYEKPSEKKRKKAQAAARRKKRR</sequence>
<comment type="similarity">
    <text evidence="1 5 6">Belongs to the bacterial ribosomal protein bS21 family.</text>
</comment>
<feature type="compositionally biased region" description="Basic residues" evidence="7">
    <location>
        <begin position="43"/>
        <end position="59"/>
    </location>
</feature>
<dbReference type="PRINTS" id="PR00976">
    <property type="entry name" value="RIBOSOMALS21"/>
</dbReference>
<dbReference type="Proteomes" id="UP000485569">
    <property type="component" value="Unassembled WGS sequence"/>
</dbReference>
<proteinExistence type="inferred from homology"/>
<dbReference type="GO" id="GO:0003735">
    <property type="term" value="F:structural constituent of ribosome"/>
    <property type="evidence" value="ECO:0007669"/>
    <property type="project" value="InterPro"/>
</dbReference>
<evidence type="ECO:0000256" key="7">
    <source>
        <dbReference type="SAM" id="MobiDB-lite"/>
    </source>
</evidence>
<dbReference type="Gene3D" id="1.20.5.1150">
    <property type="entry name" value="Ribosomal protein S8"/>
    <property type="match status" value="1"/>
</dbReference>
<gene>
    <name evidence="5 8" type="primary">rpsU</name>
    <name evidence="8" type="ORF">BWY41_00462</name>
</gene>
<dbReference type="GO" id="GO:0005840">
    <property type="term" value="C:ribosome"/>
    <property type="evidence" value="ECO:0007669"/>
    <property type="project" value="UniProtKB-KW"/>
</dbReference>
<evidence type="ECO:0000256" key="5">
    <source>
        <dbReference type="HAMAP-Rule" id="MF_00358"/>
    </source>
</evidence>
<protein>
    <recommendedName>
        <fullName evidence="4 5">Small ribosomal subunit protein bS21</fullName>
    </recommendedName>
</protein>
<dbReference type="GO" id="GO:0006412">
    <property type="term" value="P:translation"/>
    <property type="evidence" value="ECO:0007669"/>
    <property type="project" value="UniProtKB-UniRule"/>
</dbReference>
<feature type="region of interest" description="Disordered" evidence="7">
    <location>
        <begin position="32"/>
        <end position="59"/>
    </location>
</feature>
<evidence type="ECO:0000313" key="8">
    <source>
        <dbReference type="EMBL" id="OQA60883.1"/>
    </source>
</evidence>
<evidence type="ECO:0000256" key="2">
    <source>
        <dbReference type="ARBA" id="ARBA00022980"/>
    </source>
</evidence>
<dbReference type="PROSITE" id="PS01181">
    <property type="entry name" value="RIBOSOMAL_S21"/>
    <property type="match status" value="1"/>
</dbReference>
<dbReference type="NCBIfam" id="TIGR00030">
    <property type="entry name" value="S21p"/>
    <property type="match status" value="1"/>
</dbReference>
<accession>A0A1V5T2Y0</accession>
<dbReference type="EMBL" id="MWBQ01000028">
    <property type="protein sequence ID" value="OQA60883.1"/>
    <property type="molecule type" value="Genomic_DNA"/>
</dbReference>
<evidence type="ECO:0000256" key="3">
    <source>
        <dbReference type="ARBA" id="ARBA00023274"/>
    </source>
</evidence>
<feature type="compositionally biased region" description="Basic and acidic residues" evidence="7">
    <location>
        <begin position="32"/>
        <end position="42"/>
    </location>
</feature>
<dbReference type="Pfam" id="PF01165">
    <property type="entry name" value="Ribosomal_S21"/>
    <property type="match status" value="1"/>
</dbReference>
<comment type="caution">
    <text evidence="8">The sequence shown here is derived from an EMBL/GenBank/DDBJ whole genome shotgun (WGS) entry which is preliminary data.</text>
</comment>
<evidence type="ECO:0000256" key="1">
    <source>
        <dbReference type="ARBA" id="ARBA00006640"/>
    </source>
</evidence>
<evidence type="ECO:0000256" key="4">
    <source>
        <dbReference type="ARBA" id="ARBA00035135"/>
    </source>
</evidence>
<dbReference type="InterPro" id="IPR038380">
    <property type="entry name" value="Ribosomal_bS21_sf"/>
</dbReference>
<evidence type="ECO:0000256" key="6">
    <source>
        <dbReference type="RuleBase" id="RU000667"/>
    </source>
</evidence>
<dbReference type="PANTHER" id="PTHR21109">
    <property type="entry name" value="MITOCHONDRIAL 28S RIBOSOMAL PROTEIN S21"/>
    <property type="match status" value="1"/>
</dbReference>
<keyword evidence="3 5" id="KW-0687">Ribonucleoprotein</keyword>
<keyword evidence="2 5" id="KW-0689">Ribosomal protein</keyword>
<dbReference type="AlphaFoldDB" id="A0A1V5T2Y0"/>
<dbReference type="GO" id="GO:1990904">
    <property type="term" value="C:ribonucleoprotein complex"/>
    <property type="evidence" value="ECO:0007669"/>
    <property type="project" value="UniProtKB-KW"/>
</dbReference>